<keyword evidence="1" id="KW-0472">Membrane</keyword>
<gene>
    <name evidence="2" type="ORF">AOC05_10540</name>
</gene>
<accession>A0A0M4QQN0</accession>
<organism evidence="2 3">
    <name type="scientific">Arthrobacter alpinus</name>
    <dbReference type="NCBI Taxonomy" id="656366"/>
    <lineage>
        <taxon>Bacteria</taxon>
        <taxon>Bacillati</taxon>
        <taxon>Actinomycetota</taxon>
        <taxon>Actinomycetes</taxon>
        <taxon>Micrococcales</taxon>
        <taxon>Micrococcaceae</taxon>
        <taxon>Arthrobacter</taxon>
    </lineage>
</organism>
<dbReference type="KEGG" id="aaq:AOC05_10540"/>
<evidence type="ECO:0000313" key="2">
    <source>
        <dbReference type="EMBL" id="ALE94160.1"/>
    </source>
</evidence>
<evidence type="ECO:0000256" key="1">
    <source>
        <dbReference type="SAM" id="Phobius"/>
    </source>
</evidence>
<feature type="transmembrane region" description="Helical" evidence="1">
    <location>
        <begin position="15"/>
        <end position="36"/>
    </location>
</feature>
<feature type="transmembrane region" description="Helical" evidence="1">
    <location>
        <begin position="48"/>
        <end position="66"/>
    </location>
</feature>
<reference evidence="3" key="1">
    <citation type="submission" date="2015-09" db="EMBL/GenBank/DDBJ databases">
        <title>Complete genome of Arthrobacter alpinus strain R3.8.</title>
        <authorList>
            <person name="See-Too W.S."/>
            <person name="Chan K.G."/>
        </authorList>
    </citation>
    <scope>NUCLEOTIDE SEQUENCE [LARGE SCALE GENOMIC DNA]</scope>
    <source>
        <strain evidence="3">R3.8</strain>
    </source>
</reference>
<dbReference type="EMBL" id="CP012677">
    <property type="protein sequence ID" value="ALE94160.1"/>
    <property type="molecule type" value="Genomic_DNA"/>
</dbReference>
<protein>
    <recommendedName>
        <fullName evidence="4">4-amino-4-deoxy-L-arabinose transferase</fullName>
    </recommendedName>
</protein>
<keyword evidence="1" id="KW-0812">Transmembrane</keyword>
<dbReference type="AlphaFoldDB" id="A0A0M4QQN0"/>
<dbReference type="InterPro" id="IPR021214">
    <property type="entry name" value="DUF2568"/>
</dbReference>
<evidence type="ECO:0008006" key="4">
    <source>
        <dbReference type="Google" id="ProtNLM"/>
    </source>
</evidence>
<proteinExistence type="predicted"/>
<name>A0A0M4QQN0_9MICC</name>
<keyword evidence="3" id="KW-1185">Reference proteome</keyword>
<sequence>MAAFLFWGLRQSSPWNLVLGIGIPVAVVVLWGIFMAPHSERRLPENTVRWAALGVFLVAGVTLLAAGTLVPGVVMLVATGGYFVAERALARN</sequence>
<evidence type="ECO:0000313" key="3">
    <source>
        <dbReference type="Proteomes" id="UP000062833"/>
    </source>
</evidence>
<dbReference type="Proteomes" id="UP000062833">
    <property type="component" value="Chromosome"/>
</dbReference>
<dbReference type="Pfam" id="PF10823">
    <property type="entry name" value="DUF2568"/>
    <property type="match status" value="1"/>
</dbReference>
<dbReference type="PATRIC" id="fig|656366.3.peg.2278"/>
<keyword evidence="1" id="KW-1133">Transmembrane helix</keyword>